<evidence type="ECO:0000313" key="1">
    <source>
        <dbReference type="EMBL" id="KAF4243842.1"/>
    </source>
</evidence>
<accession>A0A8H4H1X6</accession>
<name>A0A8H4H1X6_9EURO</name>
<reference evidence="1" key="1">
    <citation type="journal article" date="2020" name="bioRxiv">
        <title>Genomic and phenotypic heterogeneity of clinical isolates of the human pathogens Aspergillus fumigatus, Aspergillus lentulus and Aspergillus fumigatiaffinis.</title>
        <authorList>
            <person name="dos Santos R.A.C."/>
            <person name="Steenwyk J.L."/>
            <person name="Rivero-Menendez O."/>
            <person name="Mead M.E."/>
            <person name="Silva L.P."/>
            <person name="Bastos R.W."/>
            <person name="Alastruey-Izquierdo A."/>
            <person name="Goldman G.H."/>
            <person name="Rokas A."/>
        </authorList>
    </citation>
    <scope>NUCLEOTIDE SEQUENCE</scope>
    <source>
        <strain evidence="1">CNM-CM6805</strain>
    </source>
</reference>
<comment type="caution">
    <text evidence="1">The sequence shown here is derived from an EMBL/GenBank/DDBJ whole genome shotgun (WGS) entry which is preliminary data.</text>
</comment>
<proteinExistence type="predicted"/>
<dbReference type="EMBL" id="JAAAPX010000009">
    <property type="protein sequence ID" value="KAF4243842.1"/>
    <property type="molecule type" value="Genomic_DNA"/>
</dbReference>
<dbReference type="AlphaFoldDB" id="A0A8H4H1X6"/>
<gene>
    <name evidence="1" type="ORF">CNMCM6805_010353</name>
</gene>
<reference evidence="1" key="2">
    <citation type="submission" date="2020-04" db="EMBL/GenBank/DDBJ databases">
        <authorList>
            <person name="Santos R.A.C."/>
            <person name="Steenwyk J.L."/>
            <person name="Rivero-Menendez O."/>
            <person name="Mead M.E."/>
            <person name="Silva L.P."/>
            <person name="Bastos R.W."/>
            <person name="Alastruey-Izquierdo A."/>
            <person name="Goldman G.H."/>
            <person name="Rokas A."/>
        </authorList>
    </citation>
    <scope>NUCLEOTIDE SEQUENCE</scope>
    <source>
        <strain evidence="1">CNM-CM6805</strain>
    </source>
</reference>
<sequence>MKPSAMQASSIQAGESHGILIVIYVVAICGGLNNREKPYVPHPALLRHAVAGWTELALFCGDFDCSLLSLIACLVHSGTYPALAKHLHRGYEPITRPTYQASNILRAATMLYAYYSKNPVAYHDSIMPIHGFAYTRASDYPGTMGPTTSFVRNVDSKHVYGHAVLGAALLSVGHCSGGIVTAFSYILMVQFNGKLRLYSRLRYDDYVNAQRKVPRYIEVLRWVGLFACEADSRHSESPNR</sequence>
<evidence type="ECO:0000313" key="2">
    <source>
        <dbReference type="Proteomes" id="UP000653565"/>
    </source>
</evidence>
<organism evidence="1 2">
    <name type="scientific">Aspergillus fumigatiaffinis</name>
    <dbReference type="NCBI Taxonomy" id="340414"/>
    <lineage>
        <taxon>Eukaryota</taxon>
        <taxon>Fungi</taxon>
        <taxon>Dikarya</taxon>
        <taxon>Ascomycota</taxon>
        <taxon>Pezizomycotina</taxon>
        <taxon>Eurotiomycetes</taxon>
        <taxon>Eurotiomycetidae</taxon>
        <taxon>Eurotiales</taxon>
        <taxon>Aspergillaceae</taxon>
        <taxon>Aspergillus</taxon>
        <taxon>Aspergillus subgen. Fumigati</taxon>
    </lineage>
</organism>
<protein>
    <submittedName>
        <fullName evidence="1">Uncharacterized protein</fullName>
    </submittedName>
</protein>
<dbReference type="OrthoDB" id="4922812at2759"/>
<dbReference type="Proteomes" id="UP000653565">
    <property type="component" value="Unassembled WGS sequence"/>
</dbReference>
<keyword evidence="2" id="KW-1185">Reference proteome</keyword>